<name>A0A0M0KCA0_9EUKA</name>
<keyword evidence="1" id="KW-0812">Transmembrane</keyword>
<dbReference type="Proteomes" id="UP000037460">
    <property type="component" value="Unassembled WGS sequence"/>
</dbReference>
<keyword evidence="1" id="KW-0472">Membrane</keyword>
<gene>
    <name evidence="2" type="ORF">Ctob_014424</name>
</gene>
<comment type="caution">
    <text evidence="2">The sequence shown here is derived from an EMBL/GenBank/DDBJ whole genome shotgun (WGS) entry which is preliminary data.</text>
</comment>
<dbReference type="AlphaFoldDB" id="A0A0M0KCA0"/>
<sequence>MVVHDRALRQTPWHEWRALLVACHDYAVISGWRFVNADFMNLSQKRHEKDGLNAARERGLPMALEYADRIRACVEATRSGAPPPRLVEEFLACQRLVSQEAVYNSMIATVKAIGLGEPAPAAEAASAAEEGDALAYQDMSQPVEVIARRLIAYHTSMQDSPGMLEERQERLLHASFIVEFGLEHGLPEMRDSTSEATLTDFMTRLGEWEGARSSGDTGALVRSLVLGNLPDGPMKPSLRNAVLDWVCDNKALVIGGGVLVGTLLSVVVAGAAIAAASSARRPR</sequence>
<reference evidence="3" key="1">
    <citation type="journal article" date="2015" name="PLoS Genet.">
        <title>Genome Sequence and Transcriptome Analyses of Chrysochromulina tobin: Metabolic Tools for Enhanced Algal Fitness in the Prominent Order Prymnesiales (Haptophyceae).</title>
        <authorList>
            <person name="Hovde B.T."/>
            <person name="Deodato C.R."/>
            <person name="Hunsperger H.M."/>
            <person name="Ryken S.A."/>
            <person name="Yost W."/>
            <person name="Jha R.K."/>
            <person name="Patterson J."/>
            <person name="Monnat R.J. Jr."/>
            <person name="Barlow S.B."/>
            <person name="Starkenburg S.R."/>
            <person name="Cattolico R.A."/>
        </authorList>
    </citation>
    <scope>NUCLEOTIDE SEQUENCE</scope>
    <source>
        <strain evidence="3">CCMP291</strain>
    </source>
</reference>
<proteinExistence type="predicted"/>
<organism evidence="2 3">
    <name type="scientific">Chrysochromulina tobinii</name>
    <dbReference type="NCBI Taxonomy" id="1460289"/>
    <lineage>
        <taxon>Eukaryota</taxon>
        <taxon>Haptista</taxon>
        <taxon>Haptophyta</taxon>
        <taxon>Prymnesiophyceae</taxon>
        <taxon>Prymnesiales</taxon>
        <taxon>Chrysochromulinaceae</taxon>
        <taxon>Chrysochromulina</taxon>
    </lineage>
</organism>
<keyword evidence="3" id="KW-1185">Reference proteome</keyword>
<evidence type="ECO:0000313" key="2">
    <source>
        <dbReference type="EMBL" id="KOO36466.1"/>
    </source>
</evidence>
<evidence type="ECO:0000256" key="1">
    <source>
        <dbReference type="SAM" id="Phobius"/>
    </source>
</evidence>
<dbReference type="OrthoDB" id="250175at2759"/>
<dbReference type="EMBL" id="JWZX01000617">
    <property type="protein sequence ID" value="KOO36466.1"/>
    <property type="molecule type" value="Genomic_DNA"/>
</dbReference>
<accession>A0A0M0KCA0</accession>
<evidence type="ECO:0000313" key="3">
    <source>
        <dbReference type="Proteomes" id="UP000037460"/>
    </source>
</evidence>
<feature type="transmembrane region" description="Helical" evidence="1">
    <location>
        <begin position="252"/>
        <end position="276"/>
    </location>
</feature>
<protein>
    <submittedName>
        <fullName evidence="2">Uncharacterized protein</fullName>
    </submittedName>
</protein>
<keyword evidence="1" id="KW-1133">Transmembrane helix</keyword>